<proteinExistence type="predicted"/>
<comment type="caution">
    <text evidence="1">The sequence shown here is derived from an EMBL/GenBank/DDBJ whole genome shotgun (WGS) entry which is preliminary data.</text>
</comment>
<evidence type="ECO:0008006" key="3">
    <source>
        <dbReference type="Google" id="ProtNLM"/>
    </source>
</evidence>
<dbReference type="Proteomes" id="UP000237481">
    <property type="component" value="Unassembled WGS sequence"/>
</dbReference>
<dbReference type="OrthoDB" id="4915202at2759"/>
<reference evidence="1 2" key="1">
    <citation type="submission" date="2018-01" db="EMBL/GenBank/DDBJ databases">
        <title>Harnessing the power of phylogenomics to disentangle the directionality and signatures of interkingdom host jumping in the parasitic fungal genus Tolypocladium.</title>
        <authorList>
            <person name="Quandt C.A."/>
            <person name="Patterson W."/>
            <person name="Spatafora J.W."/>
        </authorList>
    </citation>
    <scope>NUCLEOTIDE SEQUENCE [LARGE SCALE GENOMIC DNA]</scope>
    <source>
        <strain evidence="1 2">NRBC 100945</strain>
    </source>
</reference>
<gene>
    <name evidence="1" type="ORF">TPAR_06983</name>
</gene>
<accession>A0A2S4KRK0</accession>
<organism evidence="1 2">
    <name type="scientific">Tolypocladium paradoxum</name>
    <dbReference type="NCBI Taxonomy" id="94208"/>
    <lineage>
        <taxon>Eukaryota</taxon>
        <taxon>Fungi</taxon>
        <taxon>Dikarya</taxon>
        <taxon>Ascomycota</taxon>
        <taxon>Pezizomycotina</taxon>
        <taxon>Sordariomycetes</taxon>
        <taxon>Hypocreomycetidae</taxon>
        <taxon>Hypocreales</taxon>
        <taxon>Ophiocordycipitaceae</taxon>
        <taxon>Tolypocladium</taxon>
    </lineage>
</organism>
<evidence type="ECO:0000313" key="1">
    <source>
        <dbReference type="EMBL" id="POR32801.1"/>
    </source>
</evidence>
<evidence type="ECO:0000313" key="2">
    <source>
        <dbReference type="Proteomes" id="UP000237481"/>
    </source>
</evidence>
<dbReference type="AlphaFoldDB" id="A0A2S4KRK0"/>
<name>A0A2S4KRK0_9HYPO</name>
<protein>
    <recommendedName>
        <fullName evidence="3">Aminoglycoside phosphotransferase domain-containing protein</fullName>
    </recommendedName>
</protein>
<keyword evidence="2" id="KW-1185">Reference proteome</keyword>
<sequence>MPGANAVRFESSGDCASAWCFARDVIEAKLVPSPPGQPSSLLPQLDCLPALASLFVLPYHAPPLLVRVGMDSRVEDEQQILDEWPKMPDGSAWDGFSLLTLFDRGESPFQGAWDVQSLICEVEESLNARVIDIPTVSSGANHYGLHVKLASRPDIVARLSRGDVNTPGFRGSTLEKKQLWHGHFELATYDALQPLAGAFSRRPLYHRDPVQPGGGYVLTQPQGITGRRLFLFEKAEGERYDYVRWRALSSEQKVRRSTLPLPRISSSAQEVPQSCLLVRSARAAASLFRFPLPADFVSTWLLDRIFGSELDLCPLSIQPTREFCMALLAARIECAFRRCHRHFASRLDYNSASALLSAARDSLLRLVPRVLPRTRKGLDEATLYHFVLDHGDFGIHNMTIAKDAQDNPYISSVYDWEAGTIVPALFSEPKMVVTADLIVDEDGEPSISRWGDGDSMQKMAEYVAWSREYYKALFAEAPEYRLAVKAGRDARHIWFALRDCKNEDEAKHLAQLGAWADSKLAELDATDRRGPWVSPEQCVVN</sequence>
<dbReference type="EMBL" id="PKSG01000791">
    <property type="protein sequence ID" value="POR32801.1"/>
    <property type="molecule type" value="Genomic_DNA"/>
</dbReference>